<dbReference type="Proteomes" id="UP000009080">
    <property type="component" value="Chromosome"/>
</dbReference>
<dbReference type="AlphaFoldDB" id="C5BHR8"/>
<name>C5BHR8_TERTT</name>
<evidence type="ECO:0000313" key="2">
    <source>
        <dbReference type="Proteomes" id="UP000009080"/>
    </source>
</evidence>
<reference evidence="1 2" key="1">
    <citation type="journal article" date="2009" name="PLoS ONE">
        <title>The complete genome of Teredinibacter turnerae T7901: an intracellular endosymbiont of marine wood-boring bivalves (shipworms).</title>
        <authorList>
            <person name="Yang J.C."/>
            <person name="Madupu R."/>
            <person name="Durkin A.S."/>
            <person name="Ekborg N.A."/>
            <person name="Pedamallu C.S."/>
            <person name="Hostetler J.B."/>
            <person name="Radune D."/>
            <person name="Toms B.S."/>
            <person name="Henrissat B."/>
            <person name="Coutinho P.M."/>
            <person name="Schwarz S."/>
            <person name="Field L."/>
            <person name="Trindade-Silva A.E."/>
            <person name="Soares C.A.G."/>
            <person name="Elshahawi S."/>
            <person name="Hanora A."/>
            <person name="Schmidt E.W."/>
            <person name="Haygood M.G."/>
            <person name="Posfai J."/>
            <person name="Benner J."/>
            <person name="Madinger C."/>
            <person name="Nove J."/>
            <person name="Anton B."/>
            <person name="Chaudhary K."/>
            <person name="Foster J."/>
            <person name="Holman A."/>
            <person name="Kumar S."/>
            <person name="Lessard P.A."/>
            <person name="Luyten Y.A."/>
            <person name="Slatko B."/>
            <person name="Wood N."/>
            <person name="Wu B."/>
            <person name="Teplitski M."/>
            <person name="Mougous J.D."/>
            <person name="Ward N."/>
            <person name="Eisen J.A."/>
            <person name="Badger J.H."/>
            <person name="Distel D.L."/>
        </authorList>
    </citation>
    <scope>NUCLEOTIDE SEQUENCE [LARGE SCALE GENOMIC DNA]</scope>
    <source>
        <strain evidence="2">ATCC 39867 / T7901</strain>
    </source>
</reference>
<organism evidence="1 2">
    <name type="scientific">Teredinibacter turnerae (strain ATCC 39867 / T7901)</name>
    <dbReference type="NCBI Taxonomy" id="377629"/>
    <lineage>
        <taxon>Bacteria</taxon>
        <taxon>Pseudomonadati</taxon>
        <taxon>Pseudomonadota</taxon>
        <taxon>Gammaproteobacteria</taxon>
        <taxon>Cellvibrionales</taxon>
        <taxon>Cellvibrionaceae</taxon>
        <taxon>Teredinibacter</taxon>
    </lineage>
</organism>
<accession>C5BHR8</accession>
<dbReference type="EMBL" id="CP001614">
    <property type="protein sequence ID" value="ACR10833.1"/>
    <property type="molecule type" value="Genomic_DNA"/>
</dbReference>
<evidence type="ECO:0000313" key="1">
    <source>
        <dbReference type="EMBL" id="ACR10833.1"/>
    </source>
</evidence>
<proteinExistence type="predicted"/>
<sequence length="136" mass="16424">MQQKQLNYLGVKAHDLALHRYDRFGGEEKDKSELEVDELLIHFGWYLEERMPFIPGYYSLEKSSIRMFKDIAQYRLNSPRVKDGVEYYPYKRNWEQGLKDTEVNGKPIDPAVVKHKTQEFKNNERRFKLALKYFER</sequence>
<dbReference type="STRING" id="377629.TERTU_1794"/>
<dbReference type="KEGG" id="ttu:TERTU_1794"/>
<keyword evidence="2" id="KW-1185">Reference proteome</keyword>
<dbReference type="HOGENOM" id="CLU_1874440_0_0_6"/>
<protein>
    <submittedName>
        <fullName evidence="1">Uncharacterized protein</fullName>
    </submittedName>
</protein>
<gene>
    <name evidence="1" type="ordered locus">TERTU_1794</name>
</gene>